<dbReference type="InterPro" id="IPR036955">
    <property type="entry name" value="AP2/ERF_dom_sf"/>
</dbReference>
<name>A0A6N3FVL6_9ENTR</name>
<dbReference type="EMBL" id="CACRTZ010000033">
    <property type="protein sequence ID" value="VYU56368.1"/>
    <property type="molecule type" value="Genomic_DNA"/>
</dbReference>
<protein>
    <submittedName>
        <fullName evidence="2">AP2 domain protein</fullName>
    </submittedName>
</protein>
<evidence type="ECO:0000259" key="1">
    <source>
        <dbReference type="Pfam" id="PF13392"/>
    </source>
</evidence>
<organism evidence="2">
    <name type="scientific">Phytobacter massiliensis</name>
    <dbReference type="NCBI Taxonomy" id="1485952"/>
    <lineage>
        <taxon>Bacteria</taxon>
        <taxon>Pseudomonadati</taxon>
        <taxon>Pseudomonadota</taxon>
        <taxon>Gammaproteobacteria</taxon>
        <taxon>Enterobacterales</taxon>
        <taxon>Enterobacteriaceae</taxon>
        <taxon>Phytobacter</taxon>
    </lineage>
</organism>
<dbReference type="SUPFAM" id="SSF54171">
    <property type="entry name" value="DNA-binding domain"/>
    <property type="match status" value="1"/>
</dbReference>
<gene>
    <name evidence="2" type="ORF">EMLFYP7_02858</name>
</gene>
<feature type="domain" description="HNH nuclease" evidence="1">
    <location>
        <begin position="57"/>
        <end position="98"/>
    </location>
</feature>
<dbReference type="AlphaFoldDB" id="A0A6N3FVL6"/>
<dbReference type="RefSeq" id="WP_156566531.1">
    <property type="nucleotide sequence ID" value="NZ_CACRTZ010000033.1"/>
</dbReference>
<reference evidence="2" key="1">
    <citation type="submission" date="2019-11" db="EMBL/GenBank/DDBJ databases">
        <authorList>
            <person name="Feng L."/>
        </authorList>
    </citation>
    <scope>NUCLEOTIDE SEQUENCE</scope>
    <source>
        <strain evidence="2">EMassiliensisLFYP7</strain>
    </source>
</reference>
<dbReference type="InterPro" id="IPR044925">
    <property type="entry name" value="His-Me_finger_sf"/>
</dbReference>
<accession>A0A6N3FVL6</accession>
<dbReference type="InterPro" id="IPR016177">
    <property type="entry name" value="DNA-bd_dom_sf"/>
</dbReference>
<sequence length="172" mass="19567">MKISQSQLIDNFHYRNDIGRFVWKVAKGWVKPGKIAGTVNGANGYRYIKLNGVHYLEHRMVWLFVHGYLPEGEIDHINGDKKDNRIVNLRQCTRSQNEINKGLSSVNTSGCKGVSWHAQSKKWRARLKVNKKEVHLGTFENKSDAEMAYKSFLERTHGDFLSAGALIVPGGR</sequence>
<dbReference type="GO" id="GO:0003677">
    <property type="term" value="F:DNA binding"/>
    <property type="evidence" value="ECO:0007669"/>
    <property type="project" value="InterPro"/>
</dbReference>
<evidence type="ECO:0000313" key="2">
    <source>
        <dbReference type="EMBL" id="VYU56368.1"/>
    </source>
</evidence>
<dbReference type="GO" id="GO:0003700">
    <property type="term" value="F:DNA-binding transcription factor activity"/>
    <property type="evidence" value="ECO:0007669"/>
    <property type="project" value="InterPro"/>
</dbReference>
<dbReference type="Pfam" id="PF13392">
    <property type="entry name" value="HNH_3"/>
    <property type="match status" value="1"/>
</dbReference>
<dbReference type="SUPFAM" id="SSF54060">
    <property type="entry name" value="His-Me finger endonucleases"/>
    <property type="match status" value="1"/>
</dbReference>
<dbReference type="Gene3D" id="3.90.75.20">
    <property type="match status" value="1"/>
</dbReference>
<dbReference type="InterPro" id="IPR003615">
    <property type="entry name" value="HNH_nuc"/>
</dbReference>
<dbReference type="Gene3D" id="3.30.730.10">
    <property type="entry name" value="AP2/ERF domain"/>
    <property type="match status" value="1"/>
</dbReference>
<proteinExistence type="predicted"/>